<dbReference type="Gene3D" id="3.40.50.1000">
    <property type="entry name" value="HAD superfamily/HAD-like"/>
    <property type="match status" value="2"/>
</dbReference>
<dbReference type="Proteomes" id="UP001595829">
    <property type="component" value="Unassembled WGS sequence"/>
</dbReference>
<dbReference type="InterPro" id="IPR036412">
    <property type="entry name" value="HAD-like_sf"/>
</dbReference>
<dbReference type="InterPro" id="IPR023214">
    <property type="entry name" value="HAD_sf"/>
</dbReference>
<comment type="caution">
    <text evidence="2">The sequence shown here is derived from an EMBL/GenBank/DDBJ whole genome shotgun (WGS) entry which is preliminary data.</text>
</comment>
<feature type="region of interest" description="Disordered" evidence="1">
    <location>
        <begin position="1"/>
        <end position="59"/>
    </location>
</feature>
<evidence type="ECO:0000313" key="3">
    <source>
        <dbReference type="Proteomes" id="UP001595829"/>
    </source>
</evidence>
<dbReference type="PANTHER" id="PTHR19288:SF46">
    <property type="entry name" value="HALOACID DEHALOGENASE-LIKE HYDROLASE DOMAIN-CONTAINING PROTEIN 2"/>
    <property type="match status" value="1"/>
</dbReference>
<keyword evidence="2" id="KW-0378">Hydrolase</keyword>
<feature type="compositionally biased region" description="Low complexity" evidence="1">
    <location>
        <begin position="1"/>
        <end position="16"/>
    </location>
</feature>
<sequence length="340" mass="35959">MRLCRSSADSSASPGSGPEGWSRLPASLPQRHPTGYATTGADRHDRHHSDGSCEAHRLGRGSPRFARRGAYGLAMGRVRAVLLDVDGVLTVSWKPLPGAVEAVRRLRDEGVPLALLTNTTSRTRASIAEVLARAGFPVGAEDILTAPSVTAAYLEEHCPGARCLLLNSGDVRDDLAGVRLVEPGDGTVPDVVVVGGAGPEFGYEALNRAFGHLQRGARLVAMHRNLYWRTDAGLQLDTGAFLLGLERAARTEAEVTGKPAASFFATALAHLGAGPEETLMVGDDIESDVLAAQRHGIGGVLVRTGKYLPETHRAASGTPDHVLDSVADVPALLERLRQRS</sequence>
<evidence type="ECO:0000256" key="1">
    <source>
        <dbReference type="SAM" id="MobiDB-lite"/>
    </source>
</evidence>
<proteinExistence type="predicted"/>
<protein>
    <submittedName>
        <fullName evidence="2">HAD-IIA family hydrolase</fullName>
    </submittedName>
</protein>
<dbReference type="Pfam" id="PF13344">
    <property type="entry name" value="Hydrolase_6"/>
    <property type="match status" value="1"/>
</dbReference>
<name>A0ABV9XJB4_9ACTN</name>
<dbReference type="GO" id="GO:0016787">
    <property type="term" value="F:hydrolase activity"/>
    <property type="evidence" value="ECO:0007669"/>
    <property type="project" value="UniProtKB-KW"/>
</dbReference>
<gene>
    <name evidence="2" type="ORF">ACFPM3_25470</name>
</gene>
<dbReference type="InterPro" id="IPR006357">
    <property type="entry name" value="HAD-SF_hydro_IIA"/>
</dbReference>
<dbReference type="EMBL" id="JBHSJD010000021">
    <property type="protein sequence ID" value="MFC5025481.1"/>
    <property type="molecule type" value="Genomic_DNA"/>
</dbReference>
<accession>A0ABV9XJB4</accession>
<dbReference type="PANTHER" id="PTHR19288">
    <property type="entry name" value="4-NITROPHENYLPHOSPHATASE-RELATED"/>
    <property type="match status" value="1"/>
</dbReference>
<dbReference type="RefSeq" id="WP_380867843.1">
    <property type="nucleotide sequence ID" value="NZ_JBHSJD010000021.1"/>
</dbReference>
<keyword evidence="3" id="KW-1185">Reference proteome</keyword>
<evidence type="ECO:0000313" key="2">
    <source>
        <dbReference type="EMBL" id="MFC5025481.1"/>
    </source>
</evidence>
<reference evidence="3" key="1">
    <citation type="journal article" date="2019" name="Int. J. Syst. Evol. Microbiol.">
        <title>The Global Catalogue of Microorganisms (GCM) 10K type strain sequencing project: providing services to taxonomists for standard genome sequencing and annotation.</title>
        <authorList>
            <consortium name="The Broad Institute Genomics Platform"/>
            <consortium name="The Broad Institute Genome Sequencing Center for Infectious Disease"/>
            <person name="Wu L."/>
            <person name="Ma J."/>
        </authorList>
    </citation>
    <scope>NUCLEOTIDE SEQUENCE [LARGE SCALE GENOMIC DNA]</scope>
    <source>
        <strain evidence="3">CGMCC 4.1648</strain>
    </source>
</reference>
<organism evidence="2 3">
    <name type="scientific">Streptomyces coeruleoprunus</name>
    <dbReference type="NCBI Taxonomy" id="285563"/>
    <lineage>
        <taxon>Bacteria</taxon>
        <taxon>Bacillati</taxon>
        <taxon>Actinomycetota</taxon>
        <taxon>Actinomycetes</taxon>
        <taxon>Kitasatosporales</taxon>
        <taxon>Streptomycetaceae</taxon>
        <taxon>Streptomyces</taxon>
    </lineage>
</organism>
<dbReference type="Pfam" id="PF13242">
    <property type="entry name" value="Hydrolase_like"/>
    <property type="match status" value="1"/>
</dbReference>
<feature type="compositionally biased region" description="Basic and acidic residues" evidence="1">
    <location>
        <begin position="41"/>
        <end position="57"/>
    </location>
</feature>
<dbReference type="NCBIfam" id="TIGR01460">
    <property type="entry name" value="HAD-SF-IIA"/>
    <property type="match status" value="1"/>
</dbReference>
<dbReference type="SUPFAM" id="SSF56784">
    <property type="entry name" value="HAD-like"/>
    <property type="match status" value="1"/>
</dbReference>